<evidence type="ECO:0000313" key="1">
    <source>
        <dbReference type="EMBL" id="KKL86491.1"/>
    </source>
</evidence>
<reference evidence="1" key="1">
    <citation type="journal article" date="2015" name="Nature">
        <title>Complex archaea that bridge the gap between prokaryotes and eukaryotes.</title>
        <authorList>
            <person name="Spang A."/>
            <person name="Saw J.H."/>
            <person name="Jorgensen S.L."/>
            <person name="Zaremba-Niedzwiedzka K."/>
            <person name="Martijn J."/>
            <person name="Lind A.E."/>
            <person name="van Eijk R."/>
            <person name="Schleper C."/>
            <person name="Guy L."/>
            <person name="Ettema T.J."/>
        </authorList>
    </citation>
    <scope>NUCLEOTIDE SEQUENCE</scope>
</reference>
<proteinExistence type="predicted"/>
<organism evidence="1">
    <name type="scientific">marine sediment metagenome</name>
    <dbReference type="NCBI Taxonomy" id="412755"/>
    <lineage>
        <taxon>unclassified sequences</taxon>
        <taxon>metagenomes</taxon>
        <taxon>ecological metagenomes</taxon>
    </lineage>
</organism>
<dbReference type="AlphaFoldDB" id="A0A0F9G7U3"/>
<protein>
    <submittedName>
        <fullName evidence="1">Uncharacterized protein</fullName>
    </submittedName>
</protein>
<name>A0A0F9G7U3_9ZZZZ</name>
<sequence>MVNFNPDKTIIFLSRPTSLKDLASIHNHIGFVATRAQGDAPLFKYGGEGMLQHLMGAFFLDIHIYLPLTSSTRNSRDNAYIFDFGPILIEDANLIQARDSKALSWEIATRLANQYQGLDTLKSLFYKSQSNLFKTVENIITKMIIDFDFTGDKDKNIWLAAKLIDQARKELFALGTETSNLRRQIETQLLDTSTTLISLVFKGTSDIPLITLKFQKELFVDSNFMTWGYIEEYTERWGGTIDYKNKLIDTNVQNMIKLLTNLIAEHGSGKVIILPMINTKDERLGYRHYYGYQTDGTAWLPNGKSYFEIDLSDPARALSQLIHISYSVQAYDAVFVVKEWVDIEQKYGNVKKYLQQNKKMICAFDYRGFLKKDEIYVGDSTFFGDPVRPKAPIIIVDYSTAFYDDRINFDSYVNQWDSSFINNVGMTAGGSNSDFVRYMNRIRAGTSEFAMVMYNILFGRRTNT</sequence>
<accession>A0A0F9G7U3</accession>
<gene>
    <name evidence="1" type="ORF">LCGC14_1944210</name>
</gene>
<dbReference type="EMBL" id="LAZR01021101">
    <property type="protein sequence ID" value="KKL86491.1"/>
    <property type="molecule type" value="Genomic_DNA"/>
</dbReference>
<comment type="caution">
    <text evidence="1">The sequence shown here is derived from an EMBL/GenBank/DDBJ whole genome shotgun (WGS) entry which is preliminary data.</text>
</comment>